<keyword evidence="5 7" id="KW-0057">Aromatic amino acid biosynthesis</keyword>
<feature type="binding site" evidence="7">
    <location>
        <position position="24"/>
    </location>
    <ligand>
        <name>3-phosphoshikimate</name>
        <dbReference type="ChEBI" id="CHEBI:145989"/>
    </ligand>
</feature>
<dbReference type="InterPro" id="IPR013792">
    <property type="entry name" value="RNA3'P_cycl/enolpyr_Trfase_a/b"/>
</dbReference>
<feature type="binding site" evidence="7">
    <location>
        <position position="121"/>
    </location>
    <ligand>
        <name>phosphoenolpyruvate</name>
        <dbReference type="ChEBI" id="CHEBI:58702"/>
    </ligand>
</feature>
<dbReference type="Proteomes" id="UP001212803">
    <property type="component" value="Chromosome"/>
</dbReference>
<dbReference type="EMBL" id="CP115149">
    <property type="protein sequence ID" value="WBL35763.1"/>
    <property type="molecule type" value="Genomic_DNA"/>
</dbReference>
<feature type="binding site" evidence="7">
    <location>
        <position position="168"/>
    </location>
    <ligand>
        <name>phosphoenolpyruvate</name>
        <dbReference type="ChEBI" id="CHEBI:58702"/>
    </ligand>
</feature>
<comment type="subunit">
    <text evidence="7">Monomer.</text>
</comment>
<dbReference type="InterPro" id="IPR001986">
    <property type="entry name" value="Enolpyruvate_Tfrase_dom"/>
</dbReference>
<keyword evidence="10" id="KW-1185">Reference proteome</keyword>
<feature type="binding site" evidence="7">
    <location>
        <position position="387"/>
    </location>
    <ligand>
        <name>phosphoenolpyruvate</name>
        <dbReference type="ChEBI" id="CHEBI:58702"/>
    </ligand>
</feature>
<dbReference type="GO" id="GO:0003866">
    <property type="term" value="F:3-phosphoshikimate 1-carboxyvinyltransferase activity"/>
    <property type="evidence" value="ECO:0007669"/>
    <property type="project" value="UniProtKB-EC"/>
</dbReference>
<sequence>MKVSRPAAVRAVIDVPPDKSISHRALIFNAIADGAAVIEGILDSEDVRSTARCLAALGVPIEWPEGSSAARVTGQGLHGLFESDDVLDCGNSGTTMRLLLGLLAGHPLLSVLTGDASLRSRPMARVIQPLREMGAALMARKGDTLAPVVVKGGRLRGIRYASPVASAQVKSAILLAGLYAEGETAVTEPGRSRDHTERMLAAMGAPIEAEGAAVRIRPAERLAALSLRVPGDISSAAPWLVLAACHPDAEIVLRGVNVNPTRTGLLDILRAMGADLELLEERETGGEPVADIAVRSSSLRATTVSGELVPRAIDELPLVALAACFADGTTVVRDAAELRVKESDRVRTVVETLSRMGADIRELEDGFEVRGPVRLSGARLSGRGDHRIGMLAAIAGSLADGETTVSDDAVAVSYRSFWEHLAQAAPGGVAAR</sequence>
<feature type="binding site" evidence="7">
    <location>
        <position position="93"/>
    </location>
    <ligand>
        <name>phosphoenolpyruvate</name>
        <dbReference type="ChEBI" id="CHEBI:58702"/>
    </ligand>
</feature>
<dbReference type="PROSITE" id="PS00885">
    <property type="entry name" value="EPSP_SYNTHASE_2"/>
    <property type="match status" value="1"/>
</dbReference>
<evidence type="ECO:0000259" key="8">
    <source>
        <dbReference type="Pfam" id="PF00275"/>
    </source>
</evidence>
<dbReference type="PROSITE" id="PS00104">
    <property type="entry name" value="EPSP_SYNTHASE_1"/>
    <property type="match status" value="1"/>
</dbReference>
<accession>A0ABY7M800</accession>
<dbReference type="InterPro" id="IPR006264">
    <property type="entry name" value="EPSP_synthase"/>
</dbReference>
<evidence type="ECO:0000256" key="2">
    <source>
        <dbReference type="ARBA" id="ARBA00009948"/>
    </source>
</evidence>
<comment type="function">
    <text evidence="7">Catalyzes the transfer of the enolpyruvyl moiety of phosphoenolpyruvate (PEP) to the 5-hydroxyl of shikimate-3-phosphate (S3P) to produce enolpyruvyl shikimate-3-phosphate and inorganic phosphate.</text>
</comment>
<evidence type="ECO:0000256" key="6">
    <source>
        <dbReference type="ARBA" id="ARBA00044633"/>
    </source>
</evidence>
<dbReference type="Gene3D" id="3.65.10.10">
    <property type="entry name" value="Enolpyruvate transferase domain"/>
    <property type="match status" value="2"/>
</dbReference>
<feature type="binding site" evidence="7">
    <location>
        <position position="20"/>
    </location>
    <ligand>
        <name>3-phosphoshikimate</name>
        <dbReference type="ChEBI" id="CHEBI:145989"/>
    </ligand>
</feature>
<feature type="binding site" evidence="7">
    <location>
        <position position="19"/>
    </location>
    <ligand>
        <name>3-phosphoshikimate</name>
        <dbReference type="ChEBI" id="CHEBI:145989"/>
    </ligand>
</feature>
<feature type="binding site" evidence="7">
    <location>
        <position position="341"/>
    </location>
    <ligand>
        <name>3-phosphoshikimate</name>
        <dbReference type="ChEBI" id="CHEBI:145989"/>
    </ligand>
</feature>
<dbReference type="EC" id="2.5.1.19" evidence="7"/>
<comment type="similarity">
    <text evidence="2 7">Belongs to the EPSP synthase family.</text>
</comment>
<evidence type="ECO:0000256" key="4">
    <source>
        <dbReference type="ARBA" id="ARBA00022679"/>
    </source>
</evidence>
<dbReference type="NCBIfam" id="TIGR01356">
    <property type="entry name" value="aroA"/>
    <property type="match status" value="1"/>
</dbReference>
<keyword evidence="7" id="KW-0963">Cytoplasm</keyword>
<dbReference type="Pfam" id="PF00275">
    <property type="entry name" value="EPSP_synthase"/>
    <property type="match status" value="1"/>
</dbReference>
<evidence type="ECO:0000256" key="3">
    <source>
        <dbReference type="ARBA" id="ARBA00022605"/>
    </source>
</evidence>
<keyword evidence="4 7" id="KW-0808">Transferase</keyword>
<dbReference type="CDD" id="cd01556">
    <property type="entry name" value="EPSP_synthase"/>
    <property type="match status" value="1"/>
</dbReference>
<feature type="binding site" evidence="7">
    <location>
        <position position="166"/>
    </location>
    <ligand>
        <name>3-phosphoshikimate</name>
        <dbReference type="ChEBI" id="CHEBI:145989"/>
    </ligand>
</feature>
<feature type="active site" description="Proton acceptor" evidence="7">
    <location>
        <position position="314"/>
    </location>
</feature>
<gene>
    <name evidence="7 9" type="primary">aroA</name>
    <name evidence="9" type="ORF">O0235_13460</name>
</gene>
<dbReference type="InterPro" id="IPR023193">
    <property type="entry name" value="EPSP_synthase_CS"/>
</dbReference>
<comment type="catalytic activity">
    <reaction evidence="6">
        <text>3-phosphoshikimate + phosphoenolpyruvate = 5-O-(1-carboxyvinyl)-3-phosphoshikimate + phosphate</text>
        <dbReference type="Rhea" id="RHEA:21256"/>
        <dbReference type="ChEBI" id="CHEBI:43474"/>
        <dbReference type="ChEBI" id="CHEBI:57701"/>
        <dbReference type="ChEBI" id="CHEBI:58702"/>
        <dbReference type="ChEBI" id="CHEBI:145989"/>
        <dbReference type="EC" id="2.5.1.19"/>
    </reaction>
    <physiologicalReaction direction="left-to-right" evidence="6">
        <dbReference type="Rhea" id="RHEA:21257"/>
    </physiologicalReaction>
</comment>
<feature type="binding site" evidence="7">
    <location>
        <position position="345"/>
    </location>
    <ligand>
        <name>phosphoenolpyruvate</name>
        <dbReference type="ChEBI" id="CHEBI:58702"/>
    </ligand>
</feature>
<keyword evidence="3 7" id="KW-0028">Amino-acid biosynthesis</keyword>
<dbReference type="SUPFAM" id="SSF55205">
    <property type="entry name" value="EPT/RTPC-like"/>
    <property type="match status" value="1"/>
</dbReference>
<dbReference type="InterPro" id="IPR036968">
    <property type="entry name" value="Enolpyruvate_Tfrase_sf"/>
</dbReference>
<evidence type="ECO:0000256" key="5">
    <source>
        <dbReference type="ARBA" id="ARBA00023141"/>
    </source>
</evidence>
<proteinExistence type="inferred from homology"/>
<comment type="caution">
    <text evidence="7">Lacks conserved residue(s) required for the propagation of feature annotation.</text>
</comment>
<evidence type="ECO:0000313" key="10">
    <source>
        <dbReference type="Proteomes" id="UP001212803"/>
    </source>
</evidence>
<dbReference type="PANTHER" id="PTHR21090">
    <property type="entry name" value="AROM/DEHYDROQUINATE SYNTHASE"/>
    <property type="match status" value="1"/>
</dbReference>
<dbReference type="RefSeq" id="WP_270056288.1">
    <property type="nucleotide sequence ID" value="NZ_CP115149.1"/>
</dbReference>
<feature type="binding site" evidence="7">
    <location>
        <position position="19"/>
    </location>
    <ligand>
        <name>phosphoenolpyruvate</name>
        <dbReference type="ChEBI" id="CHEBI:58702"/>
    </ligand>
</feature>
<dbReference type="PANTHER" id="PTHR21090:SF5">
    <property type="entry name" value="PENTAFUNCTIONAL AROM POLYPEPTIDE"/>
    <property type="match status" value="1"/>
</dbReference>
<feature type="binding site" evidence="7">
    <location>
        <position position="314"/>
    </location>
    <ligand>
        <name>3-phosphoshikimate</name>
        <dbReference type="ChEBI" id="CHEBI:145989"/>
    </ligand>
</feature>
<evidence type="ECO:0000313" key="9">
    <source>
        <dbReference type="EMBL" id="WBL35763.1"/>
    </source>
</evidence>
<dbReference type="HAMAP" id="MF_00210">
    <property type="entry name" value="EPSP_synth"/>
    <property type="match status" value="1"/>
</dbReference>
<dbReference type="PIRSF" id="PIRSF000505">
    <property type="entry name" value="EPSPS"/>
    <property type="match status" value="1"/>
</dbReference>
<organism evidence="9 10">
    <name type="scientific">Tepidiforma flava</name>
    <dbReference type="NCBI Taxonomy" id="3004094"/>
    <lineage>
        <taxon>Bacteria</taxon>
        <taxon>Bacillati</taxon>
        <taxon>Chloroflexota</taxon>
        <taxon>Tepidiformia</taxon>
        <taxon>Tepidiformales</taxon>
        <taxon>Tepidiformaceae</taxon>
        <taxon>Tepidiforma</taxon>
    </lineage>
</organism>
<reference evidence="9 10" key="1">
    <citation type="journal article" date="2023" name="ISME J.">
        <title>Thermophilic Dehalococcoidia with unusual traits shed light on an unexpected past.</title>
        <authorList>
            <person name="Palmer M."/>
            <person name="Covington J.K."/>
            <person name="Zhou E.M."/>
            <person name="Thomas S.C."/>
            <person name="Habib N."/>
            <person name="Seymour C.O."/>
            <person name="Lai D."/>
            <person name="Johnston J."/>
            <person name="Hashimi A."/>
            <person name="Jiao J.Y."/>
            <person name="Muok A.R."/>
            <person name="Liu L."/>
            <person name="Xian W.D."/>
            <person name="Zhi X.Y."/>
            <person name="Li M.M."/>
            <person name="Silva L.P."/>
            <person name="Bowen B.P."/>
            <person name="Louie K."/>
            <person name="Briegel A."/>
            <person name="Pett-Ridge J."/>
            <person name="Weber P.K."/>
            <person name="Tocheva E.I."/>
            <person name="Woyke T."/>
            <person name="Northen T.R."/>
            <person name="Mayali X."/>
            <person name="Li W.J."/>
            <person name="Hedlund B.P."/>
        </authorList>
    </citation>
    <scope>NUCLEOTIDE SEQUENCE [LARGE SCALE GENOMIC DNA]</scope>
    <source>
        <strain evidence="9 10">YIM 72310</strain>
    </source>
</reference>
<comment type="pathway">
    <text evidence="1 7">Metabolic intermediate biosynthesis; chorismate biosynthesis; chorismate from D-erythrose 4-phosphate and phosphoenolpyruvate: step 6/7.</text>
</comment>
<comment type="subcellular location">
    <subcellularLocation>
        <location evidence="7">Cytoplasm</location>
    </subcellularLocation>
</comment>
<name>A0ABY7M800_9CHLR</name>
<protein>
    <recommendedName>
        <fullName evidence="7">3-phosphoshikimate 1-carboxyvinyltransferase</fullName>
        <ecNumber evidence="7">2.5.1.19</ecNumber>
    </recommendedName>
    <alternativeName>
        <fullName evidence="7">5-enolpyruvylshikimate-3-phosphate synthase</fullName>
        <shortName evidence="7">EPSP synthase</shortName>
        <shortName evidence="7">EPSPS</shortName>
    </alternativeName>
</protein>
<evidence type="ECO:0000256" key="7">
    <source>
        <dbReference type="HAMAP-Rule" id="MF_00210"/>
    </source>
</evidence>
<feature type="domain" description="Enolpyruvate transferase" evidence="8">
    <location>
        <begin position="5"/>
        <end position="421"/>
    </location>
</feature>
<feature type="binding site" evidence="7">
    <location>
        <position position="168"/>
    </location>
    <ligand>
        <name>3-phosphoshikimate</name>
        <dbReference type="ChEBI" id="CHEBI:145989"/>
    </ligand>
</feature>
<evidence type="ECO:0000256" key="1">
    <source>
        <dbReference type="ARBA" id="ARBA00004811"/>
    </source>
</evidence>